<name>A0A2R5GBD2_9STRA</name>
<evidence type="ECO:0000256" key="1">
    <source>
        <dbReference type="ARBA" id="ARBA00022527"/>
    </source>
</evidence>
<dbReference type="SUPFAM" id="SSF56112">
    <property type="entry name" value="Protein kinase-like (PK-like)"/>
    <property type="match status" value="1"/>
</dbReference>
<evidence type="ECO:0000313" key="10">
    <source>
        <dbReference type="EMBL" id="GBG25883.1"/>
    </source>
</evidence>
<dbReference type="CDD" id="cd14335">
    <property type="entry name" value="UBA_SnRK1_plant"/>
    <property type="match status" value="1"/>
</dbReference>
<dbReference type="GO" id="GO:0005737">
    <property type="term" value="C:cytoplasm"/>
    <property type="evidence" value="ECO:0007669"/>
    <property type="project" value="TreeGrafter"/>
</dbReference>
<evidence type="ECO:0000313" key="11">
    <source>
        <dbReference type="Proteomes" id="UP000241890"/>
    </source>
</evidence>
<organism evidence="10 11">
    <name type="scientific">Hondaea fermentalgiana</name>
    <dbReference type="NCBI Taxonomy" id="2315210"/>
    <lineage>
        <taxon>Eukaryota</taxon>
        <taxon>Sar</taxon>
        <taxon>Stramenopiles</taxon>
        <taxon>Bigyra</taxon>
        <taxon>Labyrinthulomycetes</taxon>
        <taxon>Thraustochytrida</taxon>
        <taxon>Thraustochytriidae</taxon>
        <taxon>Hondaea</taxon>
    </lineage>
</organism>
<dbReference type="GO" id="GO:0035556">
    <property type="term" value="P:intracellular signal transduction"/>
    <property type="evidence" value="ECO:0007669"/>
    <property type="project" value="TreeGrafter"/>
</dbReference>
<dbReference type="Gene3D" id="1.10.510.10">
    <property type="entry name" value="Transferase(Phosphotransferase) domain 1"/>
    <property type="match status" value="1"/>
</dbReference>
<evidence type="ECO:0000256" key="3">
    <source>
        <dbReference type="ARBA" id="ARBA00022741"/>
    </source>
</evidence>
<evidence type="ECO:0000256" key="6">
    <source>
        <dbReference type="PROSITE-ProRule" id="PRU10141"/>
    </source>
</evidence>
<dbReference type="CDD" id="cd14003">
    <property type="entry name" value="STKc_AMPK-like"/>
    <property type="match status" value="1"/>
</dbReference>
<evidence type="ECO:0000256" key="7">
    <source>
        <dbReference type="SAM" id="MobiDB-lite"/>
    </source>
</evidence>
<dbReference type="PROSITE" id="PS00108">
    <property type="entry name" value="PROTEIN_KINASE_ST"/>
    <property type="match status" value="1"/>
</dbReference>
<dbReference type="InterPro" id="IPR008271">
    <property type="entry name" value="Ser/Thr_kinase_AS"/>
</dbReference>
<dbReference type="InterPro" id="IPR011009">
    <property type="entry name" value="Kinase-like_dom_sf"/>
</dbReference>
<feature type="domain" description="Protein kinase" evidence="8">
    <location>
        <begin position="25"/>
        <end position="281"/>
    </location>
</feature>
<dbReference type="FunFam" id="1.10.510.10:FF:000571">
    <property type="entry name" value="Maternal embryonic leucine zipper kinase"/>
    <property type="match status" value="1"/>
</dbReference>
<dbReference type="GO" id="GO:0004674">
    <property type="term" value="F:protein serine/threonine kinase activity"/>
    <property type="evidence" value="ECO:0007669"/>
    <property type="project" value="UniProtKB-KW"/>
</dbReference>
<keyword evidence="4 10" id="KW-0418">Kinase</keyword>
<feature type="compositionally biased region" description="Basic and acidic residues" evidence="7">
    <location>
        <begin position="403"/>
        <end position="412"/>
    </location>
</feature>
<dbReference type="AlphaFoldDB" id="A0A2R5GBD2"/>
<keyword evidence="2" id="KW-0808">Transferase</keyword>
<keyword evidence="5 6" id="KW-0067">ATP-binding</keyword>
<proteinExistence type="predicted"/>
<dbReference type="InterPro" id="IPR017441">
    <property type="entry name" value="Protein_kinase_ATP_BS"/>
</dbReference>
<dbReference type="EMBL" id="BEYU01000016">
    <property type="protein sequence ID" value="GBG25883.1"/>
    <property type="molecule type" value="Genomic_DNA"/>
</dbReference>
<dbReference type="PANTHER" id="PTHR24346:SF82">
    <property type="entry name" value="KP78A-RELATED"/>
    <property type="match status" value="1"/>
</dbReference>
<evidence type="ECO:0000256" key="2">
    <source>
        <dbReference type="ARBA" id="ARBA00022679"/>
    </source>
</evidence>
<evidence type="ECO:0000259" key="9">
    <source>
        <dbReference type="PROSITE" id="PS50030"/>
    </source>
</evidence>
<feature type="domain" description="UBA" evidence="9">
    <location>
        <begin position="317"/>
        <end position="357"/>
    </location>
</feature>
<protein>
    <submittedName>
        <fullName evidence="10">Protein kinase, putative</fullName>
    </submittedName>
</protein>
<dbReference type="PANTHER" id="PTHR24346">
    <property type="entry name" value="MAP/MICROTUBULE AFFINITY-REGULATING KINASE"/>
    <property type="match status" value="1"/>
</dbReference>
<dbReference type="PROSITE" id="PS50011">
    <property type="entry name" value="PROTEIN_KINASE_DOM"/>
    <property type="match status" value="1"/>
</dbReference>
<dbReference type="FunFam" id="3.30.200.20:FF:000003">
    <property type="entry name" value="Non-specific serine/threonine protein kinase"/>
    <property type="match status" value="1"/>
</dbReference>
<dbReference type="Pfam" id="PF00069">
    <property type="entry name" value="Pkinase"/>
    <property type="match status" value="1"/>
</dbReference>
<dbReference type="InParanoid" id="A0A2R5GBD2"/>
<dbReference type="OrthoDB" id="193931at2759"/>
<feature type="compositionally biased region" description="Polar residues" evidence="7">
    <location>
        <begin position="382"/>
        <end position="400"/>
    </location>
</feature>
<evidence type="ECO:0000256" key="4">
    <source>
        <dbReference type="ARBA" id="ARBA00022777"/>
    </source>
</evidence>
<gene>
    <name evidence="10" type="ORF">FCC1311_021022</name>
</gene>
<sequence length="511" mass="57413">MKALASASAAKQKAKKRENRTIGHYIIGETLGEGTFGKVRRGMHTLTGETVAVKVLEKSKIRTEGDLTRVTREIKILKKTRHGNCLRLLEVIDTPKQIFLMMEFLNGGELFDYIVEKHRLTEQEACEIFSQVLDGVQYLHEHNVIHRDLKPENLLLQRHNDGSFLIKVADFGLSNTNEGSKLLGTACGSPCYAAPEMIAGKKYDGTKSDIWSLGVVLFALVAGYLPFEDNDTPKLYRKILHANYKCPSHISAEVKDLLSKILEVQPKKRITIEGIRKHLWMRRHMGLSRMRDNQSFRSFMSLQSLEEEQDPTDGTVEVDERIMNELIGYGLDRNYICESILRQKHNSATASYFLVTERFRRLEQRGVQLKPRRMRSFPTGPGQPSDTASSQHNGKEASQLQEEEQKAQEDGSRSAVGSHAEPSPGLSRNNGDHPPPRQIPNRCRQSSTSSKDDPPARDPTSVSALDESKLTSMLRKTKLKPEPPKKPEGQTTSTSKNGRPALKLTPVSPPQ</sequence>
<feature type="compositionally biased region" description="Basic and acidic residues" evidence="7">
    <location>
        <begin position="479"/>
        <end position="488"/>
    </location>
</feature>
<comment type="caution">
    <text evidence="10">The sequence shown here is derived from an EMBL/GenBank/DDBJ whole genome shotgun (WGS) entry which is preliminary data.</text>
</comment>
<feature type="region of interest" description="Disordered" evidence="7">
    <location>
        <begin position="365"/>
        <end position="511"/>
    </location>
</feature>
<keyword evidence="11" id="KW-1185">Reference proteome</keyword>
<dbReference type="InterPro" id="IPR000719">
    <property type="entry name" value="Prot_kinase_dom"/>
</dbReference>
<dbReference type="PROSITE" id="PS50030">
    <property type="entry name" value="UBA"/>
    <property type="match status" value="1"/>
</dbReference>
<keyword evidence="3 6" id="KW-0547">Nucleotide-binding</keyword>
<evidence type="ECO:0000259" key="8">
    <source>
        <dbReference type="PROSITE" id="PS50011"/>
    </source>
</evidence>
<dbReference type="PROSITE" id="PS00107">
    <property type="entry name" value="PROTEIN_KINASE_ATP"/>
    <property type="match status" value="1"/>
</dbReference>
<accession>A0A2R5GBD2</accession>
<dbReference type="Proteomes" id="UP000241890">
    <property type="component" value="Unassembled WGS sequence"/>
</dbReference>
<feature type="binding site" evidence="6">
    <location>
        <position position="54"/>
    </location>
    <ligand>
        <name>ATP</name>
        <dbReference type="ChEBI" id="CHEBI:30616"/>
    </ligand>
</feature>
<dbReference type="GO" id="GO:0005524">
    <property type="term" value="F:ATP binding"/>
    <property type="evidence" value="ECO:0007669"/>
    <property type="project" value="UniProtKB-UniRule"/>
</dbReference>
<keyword evidence="1" id="KW-0723">Serine/threonine-protein kinase</keyword>
<evidence type="ECO:0000256" key="5">
    <source>
        <dbReference type="ARBA" id="ARBA00022840"/>
    </source>
</evidence>
<dbReference type="InterPro" id="IPR015940">
    <property type="entry name" value="UBA"/>
</dbReference>
<dbReference type="SMART" id="SM00220">
    <property type="entry name" value="S_TKc"/>
    <property type="match status" value="1"/>
</dbReference>
<reference evidence="10 11" key="1">
    <citation type="submission" date="2017-12" db="EMBL/GenBank/DDBJ databases">
        <title>Sequencing, de novo assembly and annotation of complete genome of a new Thraustochytrid species, strain FCC1311.</title>
        <authorList>
            <person name="Sedici K."/>
            <person name="Godart F."/>
            <person name="Aiese Cigliano R."/>
            <person name="Sanseverino W."/>
            <person name="Barakat M."/>
            <person name="Ortet P."/>
            <person name="Marechal E."/>
            <person name="Cagnac O."/>
            <person name="Amato A."/>
        </authorList>
    </citation>
    <scope>NUCLEOTIDE SEQUENCE [LARGE SCALE GENOMIC DNA]</scope>
</reference>